<keyword evidence="1" id="KW-0472">Membrane</keyword>
<protein>
    <submittedName>
        <fullName evidence="3">Uncharacterized protein</fullName>
    </submittedName>
</protein>
<feature type="chain" id="PRO_5040480581" evidence="2">
    <location>
        <begin position="23"/>
        <end position="237"/>
    </location>
</feature>
<proteinExistence type="predicted"/>
<feature type="signal peptide" evidence="2">
    <location>
        <begin position="1"/>
        <end position="22"/>
    </location>
</feature>
<evidence type="ECO:0000256" key="2">
    <source>
        <dbReference type="SAM" id="SignalP"/>
    </source>
</evidence>
<keyword evidence="4" id="KW-1185">Reference proteome</keyword>
<feature type="transmembrane region" description="Helical" evidence="1">
    <location>
        <begin position="179"/>
        <end position="204"/>
    </location>
</feature>
<accession>A0A9Q0MB88</accession>
<reference evidence="3" key="1">
    <citation type="submission" date="2022-12" db="EMBL/GenBank/DDBJ databases">
        <title>Genome assemblies of Blomia tropicalis.</title>
        <authorList>
            <person name="Cui Y."/>
        </authorList>
    </citation>
    <scope>NUCLEOTIDE SEQUENCE</scope>
    <source>
        <tissue evidence="3">Adult mites</tissue>
    </source>
</reference>
<dbReference type="AlphaFoldDB" id="A0A9Q0MB88"/>
<comment type="caution">
    <text evidence="3">The sequence shown here is derived from an EMBL/GenBank/DDBJ whole genome shotgun (WGS) entry which is preliminary data.</text>
</comment>
<organism evidence="3 4">
    <name type="scientific">Blomia tropicalis</name>
    <name type="common">Mite</name>
    <dbReference type="NCBI Taxonomy" id="40697"/>
    <lineage>
        <taxon>Eukaryota</taxon>
        <taxon>Metazoa</taxon>
        <taxon>Ecdysozoa</taxon>
        <taxon>Arthropoda</taxon>
        <taxon>Chelicerata</taxon>
        <taxon>Arachnida</taxon>
        <taxon>Acari</taxon>
        <taxon>Acariformes</taxon>
        <taxon>Sarcoptiformes</taxon>
        <taxon>Astigmata</taxon>
        <taxon>Glycyphagoidea</taxon>
        <taxon>Echimyopodidae</taxon>
        <taxon>Blomia</taxon>
    </lineage>
</organism>
<dbReference type="Proteomes" id="UP001142055">
    <property type="component" value="Chromosome 2"/>
</dbReference>
<evidence type="ECO:0000256" key="1">
    <source>
        <dbReference type="SAM" id="Phobius"/>
    </source>
</evidence>
<keyword evidence="2" id="KW-0732">Signal</keyword>
<keyword evidence="1" id="KW-0812">Transmembrane</keyword>
<sequence>MVNLLFMTIVVLVVFIENGITSTTPKNALKDKSTLTMAHAPYEWDFISSYNKNQKQFKNHWIRRKRNNGIIGKANLKPTSKPTGINGFLDEKNFEEAAKIRNRASQQLYEDAKDAMKGNGVKERSADGNQSLLKEIGLISEDDAPKPSIHFRSNIGGNERLRSREWYDNAIQSTSLLSLFGYTMAAIMVLSLIVIGALVAISWLEQTPAKLIANDANVKKNVFSSDCGEPSETSKPI</sequence>
<name>A0A9Q0MB88_BLOTA</name>
<gene>
    <name evidence="3" type="ORF">RDWZM_006317</name>
</gene>
<dbReference type="EMBL" id="JAPWDV010000002">
    <property type="protein sequence ID" value="KAJ6220505.1"/>
    <property type="molecule type" value="Genomic_DNA"/>
</dbReference>
<keyword evidence="1" id="KW-1133">Transmembrane helix</keyword>
<evidence type="ECO:0000313" key="3">
    <source>
        <dbReference type="EMBL" id="KAJ6220505.1"/>
    </source>
</evidence>
<evidence type="ECO:0000313" key="4">
    <source>
        <dbReference type="Proteomes" id="UP001142055"/>
    </source>
</evidence>